<feature type="chain" id="PRO_5043649999" evidence="1">
    <location>
        <begin position="25"/>
        <end position="290"/>
    </location>
</feature>
<accession>A0AAU7UFX7</accession>
<feature type="signal peptide" evidence="1">
    <location>
        <begin position="1"/>
        <end position="24"/>
    </location>
</feature>
<dbReference type="KEGG" id="dsc:ABOD76_21675"/>
<evidence type="ECO:0000256" key="1">
    <source>
        <dbReference type="SAM" id="SignalP"/>
    </source>
</evidence>
<dbReference type="EMBL" id="CP158300">
    <property type="protein sequence ID" value="XBV87306.1"/>
    <property type="molecule type" value="Genomic_DNA"/>
</dbReference>
<gene>
    <name evidence="2" type="ORF">ABOD76_21675</name>
</gene>
<dbReference type="RefSeq" id="WP_350245456.1">
    <property type="nucleotide sequence ID" value="NZ_CP158300.1"/>
</dbReference>
<keyword evidence="1" id="KW-0732">Signal</keyword>
<protein>
    <submittedName>
        <fullName evidence="2">Uncharacterized protein</fullName>
    </submittedName>
</protein>
<geneLocation type="plasmid" evidence="2">
    <name>pDson02</name>
</geneLocation>
<name>A0AAU7UFX7_9DEIO</name>
<dbReference type="SUPFAM" id="SSF69318">
    <property type="entry name" value="Integrin alpha N-terminal domain"/>
    <property type="match status" value="1"/>
</dbReference>
<proteinExistence type="predicted"/>
<evidence type="ECO:0000313" key="2">
    <source>
        <dbReference type="EMBL" id="XBV87306.1"/>
    </source>
</evidence>
<sequence>MSTRFPRLRYALAVTLLSSLLGHAAAPTPAVPILAGSGGDVAYLLGAWAGGRWLADHAAVPQLEPATRYRSWSLGKAVTSARGARPTSLGEPCDATLGTELHLPGPEGALRLYLPERVQAAPRPVEVLPTANPAYAEVVRAELRRRGIARPQVQLTRLVRADLDGDGTQEVLIEARHFQGEAQQGSALYPPPTGQPGDYSVLLLRSVWNGQAVTSTLGAYLGPARRWDPESSAPMPLATLYRLVDVADVNGDGRMELVTYSAYYEGSGFGVYEWTPRQGAQLRLETGCGV</sequence>
<keyword evidence="2" id="KW-0614">Plasmid</keyword>
<organism evidence="2">
    <name type="scientific">Deinococcus sonorensis KR-87</name>
    <dbReference type="NCBI Taxonomy" id="694439"/>
    <lineage>
        <taxon>Bacteria</taxon>
        <taxon>Thermotogati</taxon>
        <taxon>Deinococcota</taxon>
        <taxon>Deinococci</taxon>
        <taxon>Deinococcales</taxon>
        <taxon>Deinococcaceae</taxon>
        <taxon>Deinococcus</taxon>
    </lineage>
</organism>
<reference evidence="2" key="1">
    <citation type="submission" date="2024-06" db="EMBL/GenBank/DDBJ databases">
        <title>Draft Genome Sequence of Deinococcus sonorensis Type Strain KR-87, a Biofilm Producing Representative of the Genus Deinococcus.</title>
        <authorList>
            <person name="Boren L.S."/>
            <person name="Grosso R.A."/>
            <person name="Hugenberg-Cox A.N."/>
            <person name="Hill J.T.E."/>
            <person name="Albert C.M."/>
            <person name="Tuohy J.M."/>
        </authorList>
    </citation>
    <scope>NUCLEOTIDE SEQUENCE</scope>
    <source>
        <strain evidence="2">KR-87</strain>
        <plasmid evidence="2">pDson02</plasmid>
    </source>
</reference>
<dbReference type="AlphaFoldDB" id="A0AAU7UFX7"/>
<dbReference type="InterPro" id="IPR028994">
    <property type="entry name" value="Integrin_alpha_N"/>
</dbReference>